<protein>
    <submittedName>
        <fullName evidence="1">Uncharacterized protein</fullName>
    </submittedName>
</protein>
<evidence type="ECO:0000313" key="1">
    <source>
        <dbReference type="EMBL" id="MPM63593.1"/>
    </source>
</evidence>
<organism evidence="1">
    <name type="scientific">bioreactor metagenome</name>
    <dbReference type="NCBI Taxonomy" id="1076179"/>
    <lineage>
        <taxon>unclassified sequences</taxon>
        <taxon>metagenomes</taxon>
        <taxon>ecological metagenomes</taxon>
    </lineage>
</organism>
<sequence>MPPVGGKIIMAHGIVVLENMSDNYYISGVTVGPVIFIGE</sequence>
<dbReference type="AlphaFoldDB" id="A0A645BK45"/>
<comment type="caution">
    <text evidence="1">The sequence shown here is derived from an EMBL/GenBank/DDBJ whole genome shotgun (WGS) entry which is preliminary data.</text>
</comment>
<proteinExistence type="predicted"/>
<dbReference type="EMBL" id="VSSQ01019507">
    <property type="protein sequence ID" value="MPM63593.1"/>
    <property type="molecule type" value="Genomic_DNA"/>
</dbReference>
<accession>A0A645BK45</accession>
<name>A0A645BK45_9ZZZZ</name>
<gene>
    <name evidence="1" type="ORF">SDC9_110474</name>
</gene>
<reference evidence="1" key="1">
    <citation type="submission" date="2019-08" db="EMBL/GenBank/DDBJ databases">
        <authorList>
            <person name="Kucharzyk K."/>
            <person name="Murdoch R.W."/>
            <person name="Higgins S."/>
            <person name="Loffler F."/>
        </authorList>
    </citation>
    <scope>NUCLEOTIDE SEQUENCE</scope>
</reference>